<gene>
    <name evidence="2" type="ORF">GGR46_003161</name>
</gene>
<evidence type="ECO:0000256" key="1">
    <source>
        <dbReference type="SAM" id="SignalP"/>
    </source>
</evidence>
<name>A0A7W6NWX7_9SPHN</name>
<accession>A0A7W6NWX7</accession>
<sequence>MLKRIVIAGALAAIPMLMPVAAQAQNAAQNGVLVIYGNDKCPTNSNGEEIVVCKRLDEAERYRIPTNLREQGGPPQKTESWAVRSEDAMTSGNFGTGSCSTTGAGGGTGCFVRQATAARAETRARKKAETNLPLP</sequence>
<evidence type="ECO:0008006" key="4">
    <source>
        <dbReference type="Google" id="ProtNLM"/>
    </source>
</evidence>
<dbReference type="AlphaFoldDB" id="A0A7W6NWX7"/>
<organism evidence="2 3">
    <name type="scientific">Sphingomonas kyeonggiensis</name>
    <dbReference type="NCBI Taxonomy" id="1268553"/>
    <lineage>
        <taxon>Bacteria</taxon>
        <taxon>Pseudomonadati</taxon>
        <taxon>Pseudomonadota</taxon>
        <taxon>Alphaproteobacteria</taxon>
        <taxon>Sphingomonadales</taxon>
        <taxon>Sphingomonadaceae</taxon>
        <taxon>Sphingomonas</taxon>
    </lineage>
</organism>
<keyword evidence="3" id="KW-1185">Reference proteome</keyword>
<protein>
    <recommendedName>
        <fullName evidence="4">DUF4189 domain-containing protein</fullName>
    </recommendedName>
</protein>
<reference evidence="2 3" key="1">
    <citation type="submission" date="2020-08" db="EMBL/GenBank/DDBJ databases">
        <title>Genomic Encyclopedia of Type Strains, Phase IV (KMG-IV): sequencing the most valuable type-strain genomes for metagenomic binning, comparative biology and taxonomic classification.</title>
        <authorList>
            <person name="Goeker M."/>
        </authorList>
    </citation>
    <scope>NUCLEOTIDE SEQUENCE [LARGE SCALE GENOMIC DNA]</scope>
    <source>
        <strain evidence="2 3">DSM 101806</strain>
    </source>
</reference>
<feature type="chain" id="PRO_5031095109" description="DUF4189 domain-containing protein" evidence="1">
    <location>
        <begin position="25"/>
        <end position="135"/>
    </location>
</feature>
<dbReference type="Proteomes" id="UP000557392">
    <property type="component" value="Unassembled WGS sequence"/>
</dbReference>
<dbReference type="EMBL" id="JACIEH010000003">
    <property type="protein sequence ID" value="MBB4099589.1"/>
    <property type="molecule type" value="Genomic_DNA"/>
</dbReference>
<evidence type="ECO:0000313" key="2">
    <source>
        <dbReference type="EMBL" id="MBB4099589.1"/>
    </source>
</evidence>
<dbReference type="RefSeq" id="WP_183998973.1">
    <property type="nucleotide sequence ID" value="NZ_JACIEH010000003.1"/>
</dbReference>
<evidence type="ECO:0000313" key="3">
    <source>
        <dbReference type="Proteomes" id="UP000557392"/>
    </source>
</evidence>
<proteinExistence type="predicted"/>
<feature type="signal peptide" evidence="1">
    <location>
        <begin position="1"/>
        <end position="24"/>
    </location>
</feature>
<comment type="caution">
    <text evidence="2">The sequence shown here is derived from an EMBL/GenBank/DDBJ whole genome shotgun (WGS) entry which is preliminary data.</text>
</comment>
<keyword evidence="1" id="KW-0732">Signal</keyword>